<dbReference type="Proteomes" id="UP000177334">
    <property type="component" value="Unassembled WGS sequence"/>
</dbReference>
<evidence type="ECO:0000313" key="2">
    <source>
        <dbReference type="EMBL" id="OGF92045.1"/>
    </source>
</evidence>
<evidence type="ECO:0000256" key="1">
    <source>
        <dbReference type="SAM" id="MobiDB-lite"/>
    </source>
</evidence>
<accession>A0A1F5XVT7</accession>
<dbReference type="AlphaFoldDB" id="A0A1F5XVT7"/>
<organism evidence="2 3">
    <name type="scientific">Candidatus Giovannonibacteria bacterium RIFCSPLOWO2_12_FULL_43_26</name>
    <dbReference type="NCBI Taxonomy" id="1798363"/>
    <lineage>
        <taxon>Bacteria</taxon>
        <taxon>Candidatus Giovannoniibacteriota</taxon>
    </lineage>
</organism>
<proteinExistence type="predicted"/>
<feature type="region of interest" description="Disordered" evidence="1">
    <location>
        <begin position="1"/>
        <end position="27"/>
    </location>
</feature>
<protein>
    <submittedName>
        <fullName evidence="2">Uncharacterized protein</fullName>
    </submittedName>
</protein>
<sequence>MVAAKQNQKFPFHFLSAPPTPPAEEKKKGKENFWFLLPRPPHQSKLGAGQAPGADEARRLVLARIVLEKSSDFVQETQPQSRIRFFAKMRSVAKRRDGGFRQNPPRVFEIQKKRAGCEAGVYDEYIIQNFVLRANPKANNYQYLT</sequence>
<evidence type="ECO:0000313" key="3">
    <source>
        <dbReference type="Proteomes" id="UP000177334"/>
    </source>
</evidence>
<gene>
    <name evidence="2" type="ORF">A3H05_03415</name>
</gene>
<name>A0A1F5XVT7_9BACT</name>
<dbReference type="EMBL" id="MFIP01000018">
    <property type="protein sequence ID" value="OGF92045.1"/>
    <property type="molecule type" value="Genomic_DNA"/>
</dbReference>
<reference evidence="2 3" key="1">
    <citation type="journal article" date="2016" name="Nat. Commun.">
        <title>Thousands of microbial genomes shed light on interconnected biogeochemical processes in an aquifer system.</title>
        <authorList>
            <person name="Anantharaman K."/>
            <person name="Brown C.T."/>
            <person name="Hug L.A."/>
            <person name="Sharon I."/>
            <person name="Castelle C.J."/>
            <person name="Probst A.J."/>
            <person name="Thomas B.C."/>
            <person name="Singh A."/>
            <person name="Wilkins M.J."/>
            <person name="Karaoz U."/>
            <person name="Brodie E.L."/>
            <person name="Williams K.H."/>
            <person name="Hubbard S.S."/>
            <person name="Banfield J.F."/>
        </authorList>
    </citation>
    <scope>NUCLEOTIDE SEQUENCE [LARGE SCALE GENOMIC DNA]</scope>
</reference>
<comment type="caution">
    <text evidence="2">The sequence shown here is derived from an EMBL/GenBank/DDBJ whole genome shotgun (WGS) entry which is preliminary data.</text>
</comment>